<feature type="transmembrane region" description="Helical" evidence="1">
    <location>
        <begin position="90"/>
        <end position="108"/>
    </location>
</feature>
<feature type="transmembrane region" description="Helical" evidence="1">
    <location>
        <begin position="313"/>
        <end position="329"/>
    </location>
</feature>
<feature type="transmembrane region" description="Helical" evidence="1">
    <location>
        <begin position="274"/>
        <end position="293"/>
    </location>
</feature>
<accession>A0AA49JFR3</accession>
<keyword evidence="1" id="KW-0812">Transmembrane</keyword>
<dbReference type="PANTHER" id="PTHR31061">
    <property type="entry name" value="LD22376P"/>
    <property type="match status" value="1"/>
</dbReference>
<feature type="transmembrane region" description="Helical" evidence="1">
    <location>
        <begin position="20"/>
        <end position="38"/>
    </location>
</feature>
<feature type="transmembrane region" description="Helical" evidence="1">
    <location>
        <begin position="128"/>
        <end position="146"/>
    </location>
</feature>
<feature type="transmembrane region" description="Helical" evidence="1">
    <location>
        <begin position="349"/>
        <end position="375"/>
    </location>
</feature>
<gene>
    <name evidence="2" type="ORF">K4G66_08880</name>
</gene>
<evidence type="ECO:0000256" key="1">
    <source>
        <dbReference type="SAM" id="Phobius"/>
    </source>
</evidence>
<protein>
    <submittedName>
        <fullName evidence="2">DUF5009 domain-containing protein</fullName>
    </submittedName>
</protein>
<name>A0AA49JFR3_9BACT</name>
<feature type="transmembrane region" description="Helical" evidence="1">
    <location>
        <begin position="50"/>
        <end position="69"/>
    </location>
</feature>
<reference evidence="2" key="1">
    <citation type="journal article" date="2023" name="Comput. Struct. Biotechnol. J.">
        <title>Discovery of a novel marine Bacteroidetes with a rich repertoire of carbohydrate-active enzymes.</title>
        <authorList>
            <person name="Chen B."/>
            <person name="Liu G."/>
            <person name="Chen Q."/>
            <person name="Wang H."/>
            <person name="Liu L."/>
            <person name="Tang K."/>
        </authorList>
    </citation>
    <scope>NUCLEOTIDE SEQUENCE</scope>
    <source>
        <strain evidence="2">TK19036</strain>
    </source>
</reference>
<reference evidence="2" key="2">
    <citation type="journal article" date="2024" name="Antonie Van Leeuwenhoek">
        <title>Roseihalotalea indica gen. nov., sp. nov., a halophilic Bacteroidetes from mesopelagic Southwest Indian Ocean with higher carbohydrate metabolic potential.</title>
        <authorList>
            <person name="Chen B."/>
            <person name="Zhang M."/>
            <person name="Lin D."/>
            <person name="Ye J."/>
            <person name="Tang K."/>
        </authorList>
    </citation>
    <scope>NUCLEOTIDE SEQUENCE</scope>
    <source>
        <strain evidence="2">TK19036</strain>
    </source>
</reference>
<feature type="transmembrane region" description="Helical" evidence="1">
    <location>
        <begin position="242"/>
        <end position="262"/>
    </location>
</feature>
<dbReference type="PANTHER" id="PTHR31061:SF24">
    <property type="entry name" value="LD22376P"/>
    <property type="match status" value="1"/>
</dbReference>
<dbReference type="EMBL" id="CP120682">
    <property type="protein sequence ID" value="WKN38816.1"/>
    <property type="molecule type" value="Genomic_DNA"/>
</dbReference>
<keyword evidence="1" id="KW-0472">Membrane</keyword>
<sequence>MTTNQINESLRSERFLSLDVFRGLTICLMILVNSPGTGAEMYPYLVHADWFGFTLADLVFPSFLFAVGNSMSFSMRKLNQAEAGLFWRKVLRRTFIIFLLGFLMYWYPFFRTNAEGSLELMPFGETRVLGVLQRIALCYFFAAVLIRYCSEKMLWIISGIILLAYWGILYLFGEPGQELDIANGVATKLDLAVLGLGHIYKNDVVPFDPEGILSTLPAIVNVIGGYLAGIYILRKGKTFETLSLLLITGFMLTALALWWDLIFPIAKKLWTSPFALYTIGLDLSILAILVYAVEIRNLRFGTTFFNVFGKNPLVIYLFSEILYITMRLIHTASGLDLYEWVSERVFQAIFPGSFGAFMTAVVFMLTCWLLGWWLYKRKIYIKI</sequence>
<dbReference type="AlphaFoldDB" id="A0AA49JFR3"/>
<organism evidence="2">
    <name type="scientific">Roseihalotalea indica</name>
    <dbReference type="NCBI Taxonomy" id="2867963"/>
    <lineage>
        <taxon>Bacteria</taxon>
        <taxon>Pseudomonadati</taxon>
        <taxon>Bacteroidota</taxon>
        <taxon>Cytophagia</taxon>
        <taxon>Cytophagales</taxon>
        <taxon>Catalimonadaceae</taxon>
        <taxon>Roseihalotalea</taxon>
    </lineage>
</organism>
<feature type="transmembrane region" description="Helical" evidence="1">
    <location>
        <begin position="212"/>
        <end position="233"/>
    </location>
</feature>
<keyword evidence="1" id="KW-1133">Transmembrane helix</keyword>
<feature type="transmembrane region" description="Helical" evidence="1">
    <location>
        <begin position="153"/>
        <end position="172"/>
    </location>
</feature>
<proteinExistence type="predicted"/>
<evidence type="ECO:0000313" key="2">
    <source>
        <dbReference type="EMBL" id="WKN38816.1"/>
    </source>
</evidence>